<dbReference type="SUPFAM" id="SSF57716">
    <property type="entry name" value="Glucocorticoid receptor-like (DNA-binding domain)"/>
    <property type="match status" value="1"/>
</dbReference>
<evidence type="ECO:0000256" key="3">
    <source>
        <dbReference type="ARBA" id="ARBA00009409"/>
    </source>
</evidence>
<keyword evidence="7" id="KW-0863">Zinc-finger</keyword>
<dbReference type="SMART" id="SM01232">
    <property type="entry name" value="H2TH"/>
    <property type="match status" value="1"/>
</dbReference>
<evidence type="ECO:0000259" key="16">
    <source>
        <dbReference type="PROSITE" id="PS51066"/>
    </source>
</evidence>
<reference evidence="18" key="1">
    <citation type="submission" date="2018-05" db="EMBL/GenBank/DDBJ databases">
        <authorList>
            <person name="Lanie J.A."/>
            <person name="Ng W.-L."/>
            <person name="Kazmierczak K.M."/>
            <person name="Andrzejewski T.M."/>
            <person name="Davidsen T.M."/>
            <person name="Wayne K.J."/>
            <person name="Tettelin H."/>
            <person name="Glass J.I."/>
            <person name="Rusch D."/>
            <person name="Podicherti R."/>
            <person name="Tsui H.-C.T."/>
            <person name="Winkler M.E."/>
        </authorList>
    </citation>
    <scope>NUCLEOTIDE SEQUENCE</scope>
</reference>
<dbReference type="InterPro" id="IPR015886">
    <property type="entry name" value="H2TH_FPG"/>
</dbReference>
<dbReference type="InterPro" id="IPR012319">
    <property type="entry name" value="FPG_cat"/>
</dbReference>
<keyword evidence="14" id="KW-0326">Glycosidase</keyword>
<evidence type="ECO:0000256" key="14">
    <source>
        <dbReference type="ARBA" id="ARBA00023295"/>
    </source>
</evidence>
<dbReference type="AlphaFoldDB" id="A0A382H1S1"/>
<dbReference type="GO" id="GO:0140078">
    <property type="term" value="F:class I DNA-(apurinic or apyrimidinic site) endonuclease activity"/>
    <property type="evidence" value="ECO:0007669"/>
    <property type="project" value="UniProtKB-EC"/>
</dbReference>
<evidence type="ECO:0000256" key="8">
    <source>
        <dbReference type="ARBA" id="ARBA00022801"/>
    </source>
</evidence>
<protein>
    <recommendedName>
        <fullName evidence="19">Formamidopyrimidine-DNA glycosylase catalytic domain-containing protein</fullName>
    </recommendedName>
</protein>
<evidence type="ECO:0000256" key="4">
    <source>
        <dbReference type="ARBA" id="ARBA00011245"/>
    </source>
</evidence>
<proteinExistence type="inferred from homology"/>
<dbReference type="SMART" id="SM00898">
    <property type="entry name" value="Fapy_DNA_glyco"/>
    <property type="match status" value="1"/>
</dbReference>
<dbReference type="InterPro" id="IPR015887">
    <property type="entry name" value="DNA_glyclase_Znf_dom_DNA_BS"/>
</dbReference>
<keyword evidence="12" id="KW-0456">Lyase</keyword>
<evidence type="ECO:0000313" key="18">
    <source>
        <dbReference type="EMBL" id="SVB81200.1"/>
    </source>
</evidence>
<dbReference type="PANTHER" id="PTHR22993">
    <property type="entry name" value="FORMAMIDOPYRIMIDINE-DNA GLYCOSYLASE"/>
    <property type="match status" value="1"/>
</dbReference>
<comment type="subunit">
    <text evidence="4">Monomer.</text>
</comment>
<sequence length="273" mass="30733">MPELPEVETLKRALSPLVLNKRFLELRLLRKDLRFPIPSSKLREGLLNQTVCKLTRKGKYILMHVPDGALLIHLGMSGRVLQASSMKPVEKHTHAVFKFEPNAYLHYVDPRRFGCLLWVPKGYGHPLLDRLGPDPLDQEITANEMKAVAKKCRKVSIKNFLMDAKRIAGVGNIYACEALFAAKIYPKKSAQKINSTQWTLILAVLRDILQKSIAAGGTTLRDFHNTDGSQGYYKLSLAVYGKETLPCPVCGTPIKRIVQSARSTFFCKTCQKR</sequence>
<dbReference type="EMBL" id="UINC01058669">
    <property type="protein sequence ID" value="SVB81200.1"/>
    <property type="molecule type" value="Genomic_DNA"/>
</dbReference>
<comment type="catalytic activity">
    <reaction evidence="15">
        <text>2'-deoxyribonucleotide-(2'-deoxyribose 5'-phosphate)-2'-deoxyribonucleotide-DNA = a 3'-end 2'-deoxyribonucleotide-(2,3-dehydro-2,3-deoxyribose 5'-phosphate)-DNA + a 5'-end 5'-phospho-2'-deoxyribonucleoside-DNA + H(+)</text>
        <dbReference type="Rhea" id="RHEA:66592"/>
        <dbReference type="Rhea" id="RHEA-COMP:13180"/>
        <dbReference type="Rhea" id="RHEA-COMP:16897"/>
        <dbReference type="Rhea" id="RHEA-COMP:17067"/>
        <dbReference type="ChEBI" id="CHEBI:15378"/>
        <dbReference type="ChEBI" id="CHEBI:136412"/>
        <dbReference type="ChEBI" id="CHEBI:157695"/>
        <dbReference type="ChEBI" id="CHEBI:167181"/>
        <dbReference type="EC" id="4.2.99.18"/>
    </reaction>
</comment>
<dbReference type="GO" id="GO:0003684">
    <property type="term" value="F:damaged DNA binding"/>
    <property type="evidence" value="ECO:0007669"/>
    <property type="project" value="InterPro"/>
</dbReference>
<evidence type="ECO:0000256" key="5">
    <source>
        <dbReference type="ARBA" id="ARBA00022723"/>
    </source>
</evidence>
<dbReference type="InterPro" id="IPR020629">
    <property type="entry name" value="FPG_Glyclase"/>
</dbReference>
<name>A0A382H1S1_9ZZZZ</name>
<accession>A0A382H1S1</accession>
<dbReference type="HAMAP" id="MF_00103">
    <property type="entry name" value="Fapy_DNA_glycosyl"/>
    <property type="match status" value="1"/>
</dbReference>
<dbReference type="GO" id="GO:0006284">
    <property type="term" value="P:base-excision repair"/>
    <property type="evidence" value="ECO:0007669"/>
    <property type="project" value="InterPro"/>
</dbReference>
<evidence type="ECO:0000256" key="15">
    <source>
        <dbReference type="ARBA" id="ARBA00044632"/>
    </source>
</evidence>
<evidence type="ECO:0000256" key="12">
    <source>
        <dbReference type="ARBA" id="ARBA00023239"/>
    </source>
</evidence>
<dbReference type="PROSITE" id="PS01242">
    <property type="entry name" value="ZF_FPG_1"/>
    <property type="match status" value="1"/>
</dbReference>
<evidence type="ECO:0000256" key="1">
    <source>
        <dbReference type="ARBA" id="ARBA00001668"/>
    </source>
</evidence>
<dbReference type="Gene3D" id="3.20.190.10">
    <property type="entry name" value="MutM-like, N-terminal"/>
    <property type="match status" value="1"/>
</dbReference>
<feature type="domain" description="Formamidopyrimidine-DNA glycosylase catalytic" evidence="17">
    <location>
        <begin position="2"/>
        <end position="114"/>
    </location>
</feature>
<evidence type="ECO:0000256" key="10">
    <source>
        <dbReference type="ARBA" id="ARBA00023125"/>
    </source>
</evidence>
<keyword evidence="13" id="KW-0511">Multifunctional enzyme</keyword>
<dbReference type="InterPro" id="IPR010663">
    <property type="entry name" value="Znf_FPG/IleRS"/>
</dbReference>
<dbReference type="CDD" id="cd08966">
    <property type="entry name" value="EcFpg-like_N"/>
    <property type="match status" value="1"/>
</dbReference>
<dbReference type="Pfam" id="PF06827">
    <property type="entry name" value="zf-FPG_IleRS"/>
    <property type="match status" value="1"/>
</dbReference>
<evidence type="ECO:0000256" key="7">
    <source>
        <dbReference type="ARBA" id="ARBA00022771"/>
    </source>
</evidence>
<dbReference type="FunFam" id="1.10.8.50:FF:000003">
    <property type="entry name" value="Formamidopyrimidine-DNA glycosylase"/>
    <property type="match status" value="1"/>
</dbReference>
<keyword evidence="10" id="KW-0238">DNA-binding</keyword>
<comment type="similarity">
    <text evidence="3">Belongs to the FPG family.</text>
</comment>
<dbReference type="PROSITE" id="PS51068">
    <property type="entry name" value="FPG_CAT"/>
    <property type="match status" value="1"/>
</dbReference>
<dbReference type="NCBIfam" id="NF002211">
    <property type="entry name" value="PRK01103.1"/>
    <property type="match status" value="1"/>
</dbReference>
<dbReference type="InterPro" id="IPR010979">
    <property type="entry name" value="Ribosomal_uS13-like_H2TH"/>
</dbReference>
<dbReference type="Pfam" id="PF06831">
    <property type="entry name" value="H2TH"/>
    <property type="match status" value="1"/>
</dbReference>
<evidence type="ECO:0000256" key="2">
    <source>
        <dbReference type="ARBA" id="ARBA00001947"/>
    </source>
</evidence>
<dbReference type="InterPro" id="IPR035937">
    <property type="entry name" value="FPG_N"/>
</dbReference>
<dbReference type="PROSITE" id="PS51066">
    <property type="entry name" value="ZF_FPG_2"/>
    <property type="match status" value="1"/>
</dbReference>
<comment type="catalytic activity">
    <reaction evidence="1">
        <text>Hydrolysis of DNA containing ring-opened 7-methylguanine residues, releasing 2,6-diamino-4-hydroxy-5-(N-methyl)formamidopyrimidine.</text>
        <dbReference type="EC" id="3.2.2.23"/>
    </reaction>
</comment>
<dbReference type="Pfam" id="PF01149">
    <property type="entry name" value="Fapy_DNA_glyco"/>
    <property type="match status" value="1"/>
</dbReference>
<feature type="domain" description="FPG-type" evidence="16">
    <location>
        <begin position="238"/>
        <end position="272"/>
    </location>
</feature>
<keyword evidence="8" id="KW-0378">Hydrolase</keyword>
<gene>
    <name evidence="18" type="ORF">METZ01_LOCUS234054</name>
</gene>
<dbReference type="InterPro" id="IPR000214">
    <property type="entry name" value="Znf_DNA_glyclase/AP_lyase"/>
</dbReference>
<comment type="cofactor">
    <cofactor evidence="2">
        <name>Zn(2+)</name>
        <dbReference type="ChEBI" id="CHEBI:29105"/>
    </cofactor>
</comment>
<keyword evidence="6" id="KW-0227">DNA damage</keyword>
<dbReference type="NCBIfam" id="TIGR00577">
    <property type="entry name" value="fpg"/>
    <property type="match status" value="1"/>
</dbReference>
<evidence type="ECO:0008006" key="19">
    <source>
        <dbReference type="Google" id="ProtNLM"/>
    </source>
</evidence>
<evidence type="ECO:0000256" key="9">
    <source>
        <dbReference type="ARBA" id="ARBA00022833"/>
    </source>
</evidence>
<dbReference type="GO" id="GO:0034039">
    <property type="term" value="F:8-oxo-7,8-dihydroguanine DNA N-glycosylase activity"/>
    <property type="evidence" value="ECO:0007669"/>
    <property type="project" value="TreeGrafter"/>
</dbReference>
<evidence type="ECO:0000256" key="6">
    <source>
        <dbReference type="ARBA" id="ARBA00022763"/>
    </source>
</evidence>
<dbReference type="SUPFAM" id="SSF81624">
    <property type="entry name" value="N-terminal domain of MutM-like DNA repair proteins"/>
    <property type="match status" value="1"/>
</dbReference>
<keyword evidence="5" id="KW-0479">Metal-binding</keyword>
<dbReference type="GO" id="GO:0008270">
    <property type="term" value="F:zinc ion binding"/>
    <property type="evidence" value="ECO:0007669"/>
    <property type="project" value="UniProtKB-KW"/>
</dbReference>
<dbReference type="Gene3D" id="1.10.8.50">
    <property type="match status" value="1"/>
</dbReference>
<evidence type="ECO:0000256" key="11">
    <source>
        <dbReference type="ARBA" id="ARBA00023204"/>
    </source>
</evidence>
<keyword evidence="11" id="KW-0234">DNA repair</keyword>
<keyword evidence="9" id="KW-0862">Zinc</keyword>
<evidence type="ECO:0000256" key="13">
    <source>
        <dbReference type="ARBA" id="ARBA00023268"/>
    </source>
</evidence>
<organism evidence="18">
    <name type="scientific">marine metagenome</name>
    <dbReference type="NCBI Taxonomy" id="408172"/>
    <lineage>
        <taxon>unclassified sequences</taxon>
        <taxon>metagenomes</taxon>
        <taxon>ecological metagenomes</taxon>
    </lineage>
</organism>
<evidence type="ECO:0000259" key="17">
    <source>
        <dbReference type="PROSITE" id="PS51068"/>
    </source>
</evidence>
<dbReference type="SUPFAM" id="SSF46946">
    <property type="entry name" value="S13-like H2TH domain"/>
    <property type="match status" value="1"/>
</dbReference>
<dbReference type="PANTHER" id="PTHR22993:SF9">
    <property type="entry name" value="FORMAMIDOPYRIMIDINE-DNA GLYCOSYLASE"/>
    <property type="match status" value="1"/>
</dbReference>